<sequence length="334" mass="37706">MFPYSLLVMAMVMYLPALIWRHLAVPSLTSDLFFIIDELDKSYNRSVRLAQNILDLKQQSENPLQFQAELERYMQCKHSSYFLVSMLFLRGFLLLTFMSASCLYLIYFHLSAFLQDEFSCFVRTGLLRDQPWVPELVQCKMTGLLVFQVISVANGAVYVLLAPIVLFSLLRLFCWDTTFLSLYEVLPGLGLMSGQKLGCPLNDLNVLLLFLRANVAQLRSYSRLRAVCSLAPPRLKGAKGALTGEQAEEAAEAAEELEEEIREAREEGKLNLVDIMTVLGAAKGNAVNCSEQRPLVEQDMTLGTVTLIYILKRILLVGIFVAVIWDVQKIIKVT</sequence>
<name>A0ABD0QAM3_CIRMR</name>
<accession>A0ABD0QAM3</accession>
<gene>
    <name evidence="3" type="ORF">M9458_022108</name>
</gene>
<evidence type="ECO:0000256" key="1">
    <source>
        <dbReference type="SAM" id="Coils"/>
    </source>
</evidence>
<keyword evidence="2" id="KW-1133">Transmembrane helix</keyword>
<dbReference type="InterPro" id="IPR039099">
    <property type="entry name" value="Pannexin"/>
</dbReference>
<keyword evidence="4" id="KW-1185">Reference proteome</keyword>
<evidence type="ECO:0000256" key="2">
    <source>
        <dbReference type="SAM" id="Phobius"/>
    </source>
</evidence>
<feature type="transmembrane region" description="Helical" evidence="2">
    <location>
        <begin position="81"/>
        <end position="107"/>
    </location>
</feature>
<dbReference type="AlphaFoldDB" id="A0ABD0QAM3"/>
<keyword evidence="2" id="KW-0472">Membrane</keyword>
<organism evidence="3 4">
    <name type="scientific">Cirrhinus mrigala</name>
    <name type="common">Mrigala</name>
    <dbReference type="NCBI Taxonomy" id="683832"/>
    <lineage>
        <taxon>Eukaryota</taxon>
        <taxon>Metazoa</taxon>
        <taxon>Chordata</taxon>
        <taxon>Craniata</taxon>
        <taxon>Vertebrata</taxon>
        <taxon>Euteleostomi</taxon>
        <taxon>Actinopterygii</taxon>
        <taxon>Neopterygii</taxon>
        <taxon>Teleostei</taxon>
        <taxon>Ostariophysi</taxon>
        <taxon>Cypriniformes</taxon>
        <taxon>Cyprinidae</taxon>
        <taxon>Labeoninae</taxon>
        <taxon>Labeonini</taxon>
        <taxon>Cirrhinus</taxon>
    </lineage>
</organism>
<reference evidence="3 4" key="1">
    <citation type="submission" date="2024-05" db="EMBL/GenBank/DDBJ databases">
        <title>Genome sequencing and assembly of Indian major carp, Cirrhinus mrigala (Hamilton, 1822).</title>
        <authorList>
            <person name="Mohindra V."/>
            <person name="Chowdhury L.M."/>
            <person name="Lal K."/>
            <person name="Jena J.K."/>
        </authorList>
    </citation>
    <scope>NUCLEOTIDE SEQUENCE [LARGE SCALE GENOMIC DNA]</scope>
    <source>
        <strain evidence="3">CM1030</strain>
        <tissue evidence="3">Blood</tissue>
    </source>
</reference>
<protein>
    <recommendedName>
        <fullName evidence="5">Pannexin 3</fullName>
    </recommendedName>
</protein>
<dbReference type="EMBL" id="JAMKFB020000010">
    <property type="protein sequence ID" value="KAL0182733.1"/>
    <property type="molecule type" value="Genomic_DNA"/>
</dbReference>
<evidence type="ECO:0000313" key="3">
    <source>
        <dbReference type="EMBL" id="KAL0182733.1"/>
    </source>
</evidence>
<keyword evidence="1" id="KW-0175">Coiled coil</keyword>
<evidence type="ECO:0000313" key="4">
    <source>
        <dbReference type="Proteomes" id="UP001529510"/>
    </source>
</evidence>
<feature type="coiled-coil region" evidence="1">
    <location>
        <begin position="244"/>
        <end position="274"/>
    </location>
</feature>
<comment type="caution">
    <text evidence="3">The sequence shown here is derived from an EMBL/GenBank/DDBJ whole genome shotgun (WGS) entry which is preliminary data.</text>
</comment>
<keyword evidence="2" id="KW-0812">Transmembrane</keyword>
<dbReference type="Proteomes" id="UP001529510">
    <property type="component" value="Unassembled WGS sequence"/>
</dbReference>
<dbReference type="PANTHER" id="PTHR15759:SF3">
    <property type="entry name" value="PANNEXIN-3"/>
    <property type="match status" value="1"/>
</dbReference>
<feature type="transmembrane region" description="Helical" evidence="2">
    <location>
        <begin position="145"/>
        <end position="170"/>
    </location>
</feature>
<evidence type="ECO:0008006" key="5">
    <source>
        <dbReference type="Google" id="ProtNLM"/>
    </source>
</evidence>
<feature type="transmembrane region" description="Helical" evidence="2">
    <location>
        <begin position="6"/>
        <end position="24"/>
    </location>
</feature>
<dbReference type="PANTHER" id="PTHR15759">
    <property type="entry name" value="PANNEXIN"/>
    <property type="match status" value="1"/>
</dbReference>
<proteinExistence type="predicted"/>
<feature type="transmembrane region" description="Helical" evidence="2">
    <location>
        <begin position="302"/>
        <end position="325"/>
    </location>
</feature>